<proteinExistence type="predicted"/>
<evidence type="ECO:0000313" key="2">
    <source>
        <dbReference type="Proteomes" id="UP000623129"/>
    </source>
</evidence>
<dbReference type="InterPro" id="IPR052847">
    <property type="entry name" value="Ext_Synaptotagmin/KAHRP-like"/>
</dbReference>
<dbReference type="InterPro" id="IPR036259">
    <property type="entry name" value="MFS_trans_sf"/>
</dbReference>
<gene>
    <name evidence="1" type="ORF">FCM35_KLT19802</name>
</gene>
<evidence type="ECO:0000313" key="1">
    <source>
        <dbReference type="EMBL" id="KAF3335295.1"/>
    </source>
</evidence>
<name>A0A833VP14_9POAL</name>
<dbReference type="Proteomes" id="UP000623129">
    <property type="component" value="Unassembled WGS sequence"/>
</dbReference>
<dbReference type="EMBL" id="SWLB01000008">
    <property type="protein sequence ID" value="KAF3335295.1"/>
    <property type="molecule type" value="Genomic_DNA"/>
</dbReference>
<dbReference type="Gene3D" id="1.20.1250.20">
    <property type="entry name" value="MFS general substrate transporter like domains"/>
    <property type="match status" value="1"/>
</dbReference>
<keyword evidence="2" id="KW-1185">Reference proteome</keyword>
<accession>A0A833VP14</accession>
<dbReference type="AlphaFoldDB" id="A0A833VP14"/>
<dbReference type="PANTHER" id="PTHR47042">
    <property type="entry name" value="C2 DOMAIN-CONTAINING PROTEIN-LIKE"/>
    <property type="match status" value="1"/>
</dbReference>
<dbReference type="OrthoDB" id="433512at2759"/>
<comment type="caution">
    <text evidence="1">The sequence shown here is derived from an EMBL/GenBank/DDBJ whole genome shotgun (WGS) entry which is preliminary data.</text>
</comment>
<sequence>MQSKATVKKLYKGRSPPMLTDMRVLSESSDGDHQVMEFGMNFLTGDDMSAVLQTTLRKSIGFGMTANKHITGITPTLGHNKKNRSFYTVTLICTSNGEGAASGFECTGCCKNTAVPSFTALVIAGMGFFTDAYDLFCISLVTKLLGRIYYRPWFITCQYCCGG</sequence>
<reference evidence="1" key="1">
    <citation type="submission" date="2020-01" db="EMBL/GenBank/DDBJ databases">
        <title>Genome sequence of Kobresia littledalei, the first chromosome-level genome in the family Cyperaceae.</title>
        <authorList>
            <person name="Qu G."/>
        </authorList>
    </citation>
    <scope>NUCLEOTIDE SEQUENCE</scope>
    <source>
        <strain evidence="1">C.B.Clarke</strain>
        <tissue evidence="1">Leaf</tissue>
    </source>
</reference>
<organism evidence="1 2">
    <name type="scientific">Carex littledalei</name>
    <dbReference type="NCBI Taxonomy" id="544730"/>
    <lineage>
        <taxon>Eukaryota</taxon>
        <taxon>Viridiplantae</taxon>
        <taxon>Streptophyta</taxon>
        <taxon>Embryophyta</taxon>
        <taxon>Tracheophyta</taxon>
        <taxon>Spermatophyta</taxon>
        <taxon>Magnoliopsida</taxon>
        <taxon>Liliopsida</taxon>
        <taxon>Poales</taxon>
        <taxon>Cyperaceae</taxon>
        <taxon>Cyperoideae</taxon>
        <taxon>Cariceae</taxon>
        <taxon>Carex</taxon>
        <taxon>Carex subgen. Euthyceras</taxon>
    </lineage>
</organism>
<protein>
    <submittedName>
        <fullName evidence="1">C2 domain-containing protein</fullName>
    </submittedName>
</protein>
<dbReference type="PANTHER" id="PTHR47042:SF1">
    <property type="entry name" value="OS01G0242600 PROTEIN"/>
    <property type="match status" value="1"/>
</dbReference>